<dbReference type="SMART" id="SM00448">
    <property type="entry name" value="REC"/>
    <property type="match status" value="1"/>
</dbReference>
<dbReference type="EMBL" id="QGGY01000005">
    <property type="protein sequence ID" value="PWJ76113.1"/>
    <property type="molecule type" value="Genomic_DNA"/>
</dbReference>
<feature type="modified residue" description="4-aspartylphosphate" evidence="4">
    <location>
        <position position="57"/>
    </location>
</feature>
<proteinExistence type="predicted"/>
<comment type="caution">
    <text evidence="6">The sequence shown here is derived from an EMBL/GenBank/DDBJ whole genome shotgun (WGS) entry which is preliminary data.</text>
</comment>
<dbReference type="AlphaFoldDB" id="A0AB73T4L2"/>
<accession>A0AB73T4L2</accession>
<keyword evidence="7" id="KW-1185">Reference proteome</keyword>
<dbReference type="CDD" id="cd00156">
    <property type="entry name" value="REC"/>
    <property type="match status" value="1"/>
</dbReference>
<evidence type="ECO:0000256" key="2">
    <source>
        <dbReference type="ARBA" id="ARBA00022553"/>
    </source>
</evidence>
<dbReference type="Pfam" id="PF00072">
    <property type="entry name" value="Response_reg"/>
    <property type="match status" value="1"/>
</dbReference>
<dbReference type="GO" id="GO:0003677">
    <property type="term" value="F:DNA binding"/>
    <property type="evidence" value="ECO:0007669"/>
    <property type="project" value="InterPro"/>
</dbReference>
<dbReference type="RefSeq" id="WP_109626180.1">
    <property type="nucleotide sequence ID" value="NZ_JANKBI010000003.1"/>
</dbReference>
<dbReference type="InterPro" id="IPR007492">
    <property type="entry name" value="LytTR_DNA-bd_dom"/>
</dbReference>
<protein>
    <recommendedName>
        <fullName evidence="1">Stage 0 sporulation protein A homolog</fullName>
    </recommendedName>
</protein>
<name>A0AB73T4L2_9FIRM</name>
<dbReference type="InterPro" id="IPR011006">
    <property type="entry name" value="CheY-like_superfamily"/>
</dbReference>
<dbReference type="SMART" id="SM00850">
    <property type="entry name" value="LytTR"/>
    <property type="match status" value="1"/>
</dbReference>
<evidence type="ECO:0000256" key="1">
    <source>
        <dbReference type="ARBA" id="ARBA00018672"/>
    </source>
</evidence>
<evidence type="ECO:0000256" key="3">
    <source>
        <dbReference type="ARBA" id="ARBA00024867"/>
    </source>
</evidence>
<organism evidence="6 7">
    <name type="scientific">Murimonas intestini</name>
    <dbReference type="NCBI Taxonomy" id="1337051"/>
    <lineage>
        <taxon>Bacteria</taxon>
        <taxon>Bacillati</taxon>
        <taxon>Bacillota</taxon>
        <taxon>Clostridia</taxon>
        <taxon>Lachnospirales</taxon>
        <taxon>Lachnospiraceae</taxon>
        <taxon>Murimonas</taxon>
    </lineage>
</organism>
<dbReference type="PANTHER" id="PTHR44591:SF21">
    <property type="entry name" value="TWO-COMPONENT RESPONSE REGULATOR"/>
    <property type="match status" value="1"/>
</dbReference>
<comment type="function">
    <text evidence="3">May play the central regulatory role in sporulation. It may be an element of the effector pathway responsible for the activation of sporulation genes in response to nutritional stress. Spo0A may act in concert with spo0H (a sigma factor) to control the expression of some genes that are critical to the sporulation process.</text>
</comment>
<dbReference type="Proteomes" id="UP000245412">
    <property type="component" value="Unassembled WGS sequence"/>
</dbReference>
<dbReference type="PROSITE" id="PS50110">
    <property type="entry name" value="RESPONSE_REGULATORY"/>
    <property type="match status" value="1"/>
</dbReference>
<evidence type="ECO:0000256" key="4">
    <source>
        <dbReference type="PROSITE-ProRule" id="PRU00169"/>
    </source>
</evidence>
<gene>
    <name evidence="6" type="ORF">C7383_105148</name>
</gene>
<evidence type="ECO:0000313" key="7">
    <source>
        <dbReference type="Proteomes" id="UP000245412"/>
    </source>
</evidence>
<feature type="domain" description="Response regulatory" evidence="5">
    <location>
        <begin position="2"/>
        <end position="120"/>
    </location>
</feature>
<sequence>MNIALVDDEDEYLNMIIKYCRKFGTQNNLCFELSGFKDGEAFLKDFEKGSYSLVFMDIYMAGMSGIETARRLREKDSECILIFLTSSQDFMPDAFSCHAFEYITKPFTEERVFQVLQDALKVIHPVSRFIEIVSERKTIPVFLTDVMSAVSDGHYLAIGLTDGTSLRSRMTTGDFLELTGCDSRFLSVNKGIILNADYISKVENNCCILENGDKFSIRIRNRLQIEQAVRDYNFRKIRGTQKQY</sequence>
<dbReference type="Gene3D" id="2.40.50.1020">
    <property type="entry name" value="LytTr DNA-binding domain"/>
    <property type="match status" value="1"/>
</dbReference>
<dbReference type="PANTHER" id="PTHR44591">
    <property type="entry name" value="STRESS RESPONSE REGULATOR PROTEIN 1"/>
    <property type="match status" value="1"/>
</dbReference>
<dbReference type="InterPro" id="IPR001789">
    <property type="entry name" value="Sig_transdc_resp-reg_receiver"/>
</dbReference>
<evidence type="ECO:0000259" key="5">
    <source>
        <dbReference type="PROSITE" id="PS50110"/>
    </source>
</evidence>
<dbReference type="GO" id="GO:0000160">
    <property type="term" value="P:phosphorelay signal transduction system"/>
    <property type="evidence" value="ECO:0007669"/>
    <property type="project" value="InterPro"/>
</dbReference>
<dbReference type="InterPro" id="IPR050595">
    <property type="entry name" value="Bact_response_regulator"/>
</dbReference>
<keyword evidence="2 4" id="KW-0597">Phosphoprotein</keyword>
<evidence type="ECO:0000313" key="6">
    <source>
        <dbReference type="EMBL" id="PWJ76113.1"/>
    </source>
</evidence>
<dbReference type="Gene3D" id="3.40.50.2300">
    <property type="match status" value="1"/>
</dbReference>
<reference evidence="6 7" key="1">
    <citation type="submission" date="2018-05" db="EMBL/GenBank/DDBJ databases">
        <authorList>
            <person name="Goeker M."/>
            <person name="Huntemann M."/>
            <person name="Clum A."/>
            <person name="Pillay M."/>
            <person name="Palaniappan K."/>
            <person name="Varghese N."/>
            <person name="Mikhailova N."/>
            <person name="Stamatis D."/>
            <person name="Reddy T."/>
            <person name="Daum C."/>
            <person name="Shapiro N."/>
            <person name="Ivanova N."/>
            <person name="Kyrpides N."/>
            <person name="Woyke T."/>
        </authorList>
    </citation>
    <scope>NUCLEOTIDE SEQUENCE [LARGE SCALE GENOMIC DNA]</scope>
    <source>
        <strain evidence="6 7">DSM 26524</strain>
    </source>
</reference>
<dbReference type="SUPFAM" id="SSF52172">
    <property type="entry name" value="CheY-like"/>
    <property type="match status" value="1"/>
</dbReference>